<dbReference type="AlphaFoldDB" id="A0A290RYK9"/>
<dbReference type="Proteomes" id="UP000016505">
    <property type="component" value="Chromosome I"/>
</dbReference>
<name>A0A290RYK9_9GAMM</name>
<evidence type="ECO:0000313" key="2">
    <source>
        <dbReference type="Proteomes" id="UP000016505"/>
    </source>
</evidence>
<evidence type="ECO:0000313" key="1">
    <source>
        <dbReference type="EMBL" id="ATC85059.1"/>
    </source>
</evidence>
<dbReference type="KEGG" id="part:PARC_a0308"/>
<protein>
    <submittedName>
        <fullName evidence="1">Uncharacterized protein</fullName>
    </submittedName>
</protein>
<organism evidence="1 2">
    <name type="scientific">Pseudoalteromonas arctica A 37-1-2</name>
    <dbReference type="NCBI Taxonomy" id="1117313"/>
    <lineage>
        <taxon>Bacteria</taxon>
        <taxon>Pseudomonadati</taxon>
        <taxon>Pseudomonadota</taxon>
        <taxon>Gammaproteobacteria</taxon>
        <taxon>Alteromonadales</taxon>
        <taxon>Pseudoalteromonadaceae</taxon>
        <taxon>Pseudoalteromonas</taxon>
    </lineage>
</organism>
<gene>
    <name evidence="1" type="ORF">PARC_a0308</name>
</gene>
<dbReference type="EMBL" id="CP011025">
    <property type="protein sequence ID" value="ATC85059.1"/>
    <property type="molecule type" value="Genomic_DNA"/>
</dbReference>
<accession>A0A290RYK9</accession>
<reference evidence="1 2" key="1">
    <citation type="journal article" date="2012" name="J. Bacteriol.">
        <title>Genome sequences of type strains of seven species of the marine bacterium Pseudoalteromonas.</title>
        <authorList>
            <person name="Xie B.B."/>
            <person name="Shu Y.L."/>
            <person name="Qin Q.L."/>
            <person name="Rong J.C."/>
            <person name="Zhang X.Y."/>
            <person name="Chen X.L."/>
            <person name="Shi M."/>
            <person name="He H.L."/>
            <person name="Zhou B.C."/>
            <person name="Zhang Y.Z."/>
        </authorList>
    </citation>
    <scope>NUCLEOTIDE SEQUENCE [LARGE SCALE GENOMIC DNA]</scope>
    <source>
        <strain evidence="1 2">A 37-1-2</strain>
    </source>
</reference>
<proteinExistence type="predicted"/>
<sequence length="37" mass="4110">MNSVFLLIILFQSVSSVGQKKAVYLPAFVCFLASQFL</sequence>